<comment type="caution">
    <text evidence="5">Lacks conserved residue(s) required for the propagation of feature annotation.</text>
</comment>
<reference evidence="7" key="1">
    <citation type="submission" date="2025-08" db="UniProtKB">
        <authorList>
            <consortium name="Ensembl"/>
        </authorList>
    </citation>
    <scope>IDENTIFICATION</scope>
</reference>
<evidence type="ECO:0000256" key="5">
    <source>
        <dbReference type="PROSITE-ProRule" id="PRU00121"/>
    </source>
</evidence>
<evidence type="ECO:0000313" key="7">
    <source>
        <dbReference type="Ensembl" id="ENSMALP00000004379.1"/>
    </source>
</evidence>
<evidence type="ECO:0000256" key="1">
    <source>
        <dbReference type="ARBA" id="ARBA00022572"/>
    </source>
</evidence>
<keyword evidence="1 5" id="KW-0420">Kringle</keyword>
<dbReference type="GO" id="GO:0004175">
    <property type="term" value="F:endopeptidase activity"/>
    <property type="evidence" value="ECO:0007669"/>
    <property type="project" value="TreeGrafter"/>
</dbReference>
<feature type="domain" description="Kringle" evidence="6">
    <location>
        <begin position="65"/>
        <end position="142"/>
    </location>
</feature>
<dbReference type="PANTHER" id="PTHR24261:SF13">
    <property type="entry name" value="PLASMINOGEN"/>
    <property type="match status" value="1"/>
</dbReference>
<feature type="domain" description="Kringle" evidence="6">
    <location>
        <begin position="154"/>
        <end position="197"/>
    </location>
</feature>
<evidence type="ECO:0000313" key="8">
    <source>
        <dbReference type="Proteomes" id="UP000261600"/>
    </source>
</evidence>
<dbReference type="InterPro" id="IPR018056">
    <property type="entry name" value="Kringle_CS"/>
</dbReference>
<evidence type="ECO:0000256" key="2">
    <source>
        <dbReference type="ARBA" id="ARBA00022729"/>
    </source>
</evidence>
<keyword evidence="3" id="KW-0677">Repeat</keyword>
<dbReference type="PRINTS" id="PR00018">
    <property type="entry name" value="KRINGLE"/>
</dbReference>
<dbReference type="GO" id="GO:0005102">
    <property type="term" value="F:signaling receptor binding"/>
    <property type="evidence" value="ECO:0007669"/>
    <property type="project" value="TreeGrafter"/>
</dbReference>
<dbReference type="AlphaFoldDB" id="A0A3Q3ILE0"/>
<keyword evidence="2" id="KW-0732">Signal</keyword>
<dbReference type="PROSITE" id="PS50070">
    <property type="entry name" value="KRINGLE_2"/>
    <property type="match status" value="3"/>
</dbReference>
<dbReference type="Gene3D" id="2.40.20.10">
    <property type="entry name" value="Plasminogen Kringle 4"/>
    <property type="match status" value="3"/>
</dbReference>
<dbReference type="GO" id="GO:0005615">
    <property type="term" value="C:extracellular space"/>
    <property type="evidence" value="ECO:0007669"/>
    <property type="project" value="TreeGrafter"/>
</dbReference>
<dbReference type="Pfam" id="PF00051">
    <property type="entry name" value="Kringle"/>
    <property type="match status" value="3"/>
</dbReference>
<keyword evidence="4 5" id="KW-1015">Disulfide bond</keyword>
<dbReference type="PANTHER" id="PTHR24261">
    <property type="entry name" value="PLASMINOGEN-RELATED"/>
    <property type="match status" value="1"/>
</dbReference>
<feature type="disulfide bond" evidence="5">
    <location>
        <begin position="114"/>
        <end position="137"/>
    </location>
</feature>
<dbReference type="SMART" id="SM00130">
    <property type="entry name" value="KR"/>
    <property type="match status" value="3"/>
</dbReference>
<evidence type="ECO:0000259" key="6">
    <source>
        <dbReference type="PROSITE" id="PS50070"/>
    </source>
</evidence>
<organism evidence="7 8">
    <name type="scientific">Monopterus albus</name>
    <name type="common">Swamp eel</name>
    <dbReference type="NCBI Taxonomy" id="43700"/>
    <lineage>
        <taxon>Eukaryota</taxon>
        <taxon>Metazoa</taxon>
        <taxon>Chordata</taxon>
        <taxon>Craniata</taxon>
        <taxon>Vertebrata</taxon>
        <taxon>Euteleostomi</taxon>
        <taxon>Actinopterygii</taxon>
        <taxon>Neopterygii</taxon>
        <taxon>Teleostei</taxon>
        <taxon>Neoteleostei</taxon>
        <taxon>Acanthomorphata</taxon>
        <taxon>Anabantaria</taxon>
        <taxon>Synbranchiformes</taxon>
        <taxon>Synbranchidae</taxon>
        <taxon>Monopterus</taxon>
    </lineage>
</organism>
<dbReference type="SUPFAM" id="SSF57440">
    <property type="entry name" value="Kringle-like"/>
    <property type="match status" value="3"/>
</dbReference>
<dbReference type="PROSITE" id="PS00021">
    <property type="entry name" value="KRINGLE_1"/>
    <property type="match status" value="2"/>
</dbReference>
<dbReference type="InterPro" id="IPR038178">
    <property type="entry name" value="Kringle_sf"/>
</dbReference>
<evidence type="ECO:0000256" key="3">
    <source>
        <dbReference type="ARBA" id="ARBA00022737"/>
    </source>
</evidence>
<dbReference type="Ensembl" id="ENSMALT00000004485.1">
    <property type="protein sequence ID" value="ENSMALP00000004379.1"/>
    <property type="gene ID" value="ENSMALG00000003114.1"/>
</dbReference>
<accession>A0A3Q3ILE0</accession>
<evidence type="ECO:0000256" key="4">
    <source>
        <dbReference type="ARBA" id="ARBA00023157"/>
    </source>
</evidence>
<feature type="domain" description="Kringle" evidence="6">
    <location>
        <begin position="8"/>
        <end position="62"/>
    </location>
</feature>
<reference evidence="7" key="2">
    <citation type="submission" date="2025-09" db="UniProtKB">
        <authorList>
            <consortium name="Ensembl"/>
        </authorList>
    </citation>
    <scope>IDENTIFICATION</scope>
</reference>
<dbReference type="InterPro" id="IPR000001">
    <property type="entry name" value="Kringle"/>
</dbReference>
<sequence length="197" mass="22530">MLLQKYYHAHFAGWILSYFITDKFKKTFNSNFCRNPDADSGGPWCYTTDPDTRWEHCGVPSCTEECIHCSGESYRGKISTTQNGLTCQRWDSQEPQNHGFIPSNFIDNFFLNYCRNPDGESRPWCFTTSTSKRWDFCSIPRCTSEPPTIVPELTCTTGEGEAYRGTIAVTESGKTCQSWSAQTPHKHNRSPDNYPCK</sequence>
<name>A0A3Q3ILE0_MONAL</name>
<dbReference type="CDD" id="cd00108">
    <property type="entry name" value="KR"/>
    <property type="match status" value="1"/>
</dbReference>
<dbReference type="InterPro" id="IPR050759">
    <property type="entry name" value="Serine_protease_kringle"/>
</dbReference>
<dbReference type="InterPro" id="IPR013806">
    <property type="entry name" value="Kringle-like"/>
</dbReference>
<proteinExistence type="predicted"/>
<dbReference type="FunFam" id="2.40.20.10:FF:000004">
    <property type="entry name" value="Hepatocyte growth factor"/>
    <property type="match status" value="1"/>
</dbReference>
<dbReference type="Proteomes" id="UP000261600">
    <property type="component" value="Unplaced"/>
</dbReference>
<keyword evidence="8" id="KW-1185">Reference proteome</keyword>
<protein>
    <recommendedName>
        <fullName evidence="6">Kringle domain-containing protein</fullName>
    </recommendedName>
</protein>